<dbReference type="Proteomes" id="UP000294894">
    <property type="component" value="Chromosome"/>
</dbReference>
<reference evidence="2 3" key="1">
    <citation type="submission" date="2019-03" db="EMBL/GenBank/DDBJ databases">
        <title>Three New Species of Nocardioides, Nocardioides euryhalodurans sp. nov., Nocardioides seonyuensis sp. nov. and Nocardioides eburneoflavus sp. nov., Iolated from Soil.</title>
        <authorList>
            <person name="Roh S.G."/>
            <person name="Lee C."/>
            <person name="Kim M.-K."/>
            <person name="Kim S.B."/>
        </authorList>
    </citation>
    <scope>NUCLEOTIDE SEQUENCE [LARGE SCALE GENOMIC DNA]</scope>
    <source>
        <strain evidence="2 3">MMS17-SY117</strain>
    </source>
</reference>
<dbReference type="EMBL" id="CP038267">
    <property type="protein sequence ID" value="QBR92038.1"/>
    <property type="molecule type" value="Genomic_DNA"/>
</dbReference>
<proteinExistence type="predicted"/>
<feature type="transmembrane region" description="Helical" evidence="1">
    <location>
        <begin position="106"/>
        <end position="130"/>
    </location>
</feature>
<dbReference type="GO" id="GO:0005886">
    <property type="term" value="C:plasma membrane"/>
    <property type="evidence" value="ECO:0007669"/>
    <property type="project" value="UniProtKB-SubCell"/>
</dbReference>
<accession>A0A4P7GJ43</accession>
<dbReference type="Pfam" id="PF12679">
    <property type="entry name" value="ABC2_membrane_2"/>
    <property type="match status" value="1"/>
</dbReference>
<feature type="transmembrane region" description="Helical" evidence="1">
    <location>
        <begin position="63"/>
        <end position="85"/>
    </location>
</feature>
<dbReference type="GO" id="GO:0140359">
    <property type="term" value="F:ABC-type transporter activity"/>
    <property type="evidence" value="ECO:0007669"/>
    <property type="project" value="InterPro"/>
</dbReference>
<name>A0A4P7GJ43_9ACTN</name>
<feature type="transmembrane region" description="Helical" evidence="1">
    <location>
        <begin position="212"/>
        <end position="241"/>
    </location>
</feature>
<evidence type="ECO:0000313" key="2">
    <source>
        <dbReference type="EMBL" id="QBR92038.1"/>
    </source>
</evidence>
<dbReference type="PANTHER" id="PTHR37305">
    <property type="entry name" value="INTEGRAL MEMBRANE PROTEIN-RELATED"/>
    <property type="match status" value="1"/>
</dbReference>
<dbReference type="KEGG" id="noy:EXE57_06910"/>
<keyword evidence="1" id="KW-0472">Membrane</keyword>
<feature type="transmembrane region" description="Helical" evidence="1">
    <location>
        <begin position="24"/>
        <end position="43"/>
    </location>
</feature>
<gene>
    <name evidence="2" type="ORF">EXE57_06910</name>
</gene>
<keyword evidence="1" id="KW-1133">Transmembrane helix</keyword>
<evidence type="ECO:0000313" key="3">
    <source>
        <dbReference type="Proteomes" id="UP000294894"/>
    </source>
</evidence>
<feature type="transmembrane region" description="Helical" evidence="1">
    <location>
        <begin position="142"/>
        <end position="165"/>
    </location>
</feature>
<dbReference type="PANTHER" id="PTHR37305:SF1">
    <property type="entry name" value="MEMBRANE PROTEIN"/>
    <property type="match status" value="1"/>
</dbReference>
<protein>
    <submittedName>
        <fullName evidence="2">ABC transporter permease</fullName>
    </submittedName>
</protein>
<feature type="transmembrane region" description="Helical" evidence="1">
    <location>
        <begin position="172"/>
        <end position="192"/>
    </location>
</feature>
<dbReference type="OrthoDB" id="5146799at2"/>
<keyword evidence="3" id="KW-1185">Reference proteome</keyword>
<keyword evidence="1" id="KW-0812">Transmembrane</keyword>
<organism evidence="2 3">
    <name type="scientific">Nocardioides euryhalodurans</name>
    <dbReference type="NCBI Taxonomy" id="2518370"/>
    <lineage>
        <taxon>Bacteria</taxon>
        <taxon>Bacillati</taxon>
        <taxon>Actinomycetota</taxon>
        <taxon>Actinomycetes</taxon>
        <taxon>Propionibacteriales</taxon>
        <taxon>Nocardioidaceae</taxon>
        <taxon>Nocardioides</taxon>
    </lineage>
</organism>
<evidence type="ECO:0000256" key="1">
    <source>
        <dbReference type="SAM" id="Phobius"/>
    </source>
</evidence>
<sequence length="254" mass="26183">MNELMNRTVAQLTARSLLGRRRTLLLMLLPLALLGLCTLARILAGLDPGIAAELDGPLAPDLLTAFGIAIVMPLLGLIAGTGSIGPEIDEGSIVYLLAKPLNRYTIVLTKLVVAIGVVAAFGVLPVFAAGVVLTGEVGSVTVAYAAGAFVAGVAYAAVFLCLAVITRNAVVVGLIYALIWESLVGGLVPGAQTLSIQQWSLAVAKEVFGDGAYRYGIGAAVEFSTGLVALLVVTIGATAYAGRRLQTLRLHDDS</sequence>
<dbReference type="AlphaFoldDB" id="A0A4P7GJ43"/>